<evidence type="ECO:0000313" key="3">
    <source>
        <dbReference type="Proteomes" id="UP001500466"/>
    </source>
</evidence>
<evidence type="ECO:0000313" key="2">
    <source>
        <dbReference type="EMBL" id="GAA4961942.1"/>
    </source>
</evidence>
<evidence type="ECO:0000256" key="1">
    <source>
        <dbReference type="SAM" id="MobiDB-lite"/>
    </source>
</evidence>
<comment type="caution">
    <text evidence="2">The sequence shown here is derived from an EMBL/GenBank/DDBJ whole genome shotgun (WGS) entry which is preliminary data.</text>
</comment>
<gene>
    <name evidence="2" type="ORF">GCM10023205_26940</name>
</gene>
<protein>
    <submittedName>
        <fullName evidence="2">Uncharacterized protein</fullName>
    </submittedName>
</protein>
<feature type="region of interest" description="Disordered" evidence="1">
    <location>
        <begin position="1"/>
        <end position="22"/>
    </location>
</feature>
<organism evidence="2 3">
    <name type="scientific">Yinghuangia aomiensis</name>
    <dbReference type="NCBI Taxonomy" id="676205"/>
    <lineage>
        <taxon>Bacteria</taxon>
        <taxon>Bacillati</taxon>
        <taxon>Actinomycetota</taxon>
        <taxon>Actinomycetes</taxon>
        <taxon>Kitasatosporales</taxon>
        <taxon>Streptomycetaceae</taxon>
        <taxon>Yinghuangia</taxon>
    </lineage>
</organism>
<proteinExistence type="predicted"/>
<keyword evidence="3" id="KW-1185">Reference proteome</keyword>
<reference evidence="3" key="1">
    <citation type="journal article" date="2019" name="Int. J. Syst. Evol. Microbiol.">
        <title>The Global Catalogue of Microorganisms (GCM) 10K type strain sequencing project: providing services to taxonomists for standard genome sequencing and annotation.</title>
        <authorList>
            <consortium name="The Broad Institute Genomics Platform"/>
            <consortium name="The Broad Institute Genome Sequencing Center for Infectious Disease"/>
            <person name="Wu L."/>
            <person name="Ma J."/>
        </authorList>
    </citation>
    <scope>NUCLEOTIDE SEQUENCE [LARGE SCALE GENOMIC DNA]</scope>
    <source>
        <strain evidence="3">JCM 17986</strain>
    </source>
</reference>
<dbReference type="EMBL" id="BAABHS010000008">
    <property type="protein sequence ID" value="GAA4961942.1"/>
    <property type="molecule type" value="Genomic_DNA"/>
</dbReference>
<name>A0ABP9H618_9ACTN</name>
<dbReference type="Proteomes" id="UP001500466">
    <property type="component" value="Unassembled WGS sequence"/>
</dbReference>
<sequence>MRGYAAQGPPLPGGPDAGAGEREWSAWIDARLPAHADDLAAWADAADLTGDREQVLAVMRGHHRCAEDRFLGLLAALGIPV</sequence>
<accession>A0ABP9H618</accession>